<feature type="compositionally biased region" description="Polar residues" evidence="1">
    <location>
        <begin position="369"/>
        <end position="378"/>
    </location>
</feature>
<protein>
    <submittedName>
        <fullName evidence="2">Uncharacterized protein</fullName>
    </submittedName>
</protein>
<comment type="caution">
    <text evidence="2">The sequence shown here is derived from an EMBL/GenBank/DDBJ whole genome shotgun (WGS) entry which is preliminary data.</text>
</comment>
<feature type="region of interest" description="Disordered" evidence="1">
    <location>
        <begin position="357"/>
        <end position="379"/>
    </location>
</feature>
<feature type="compositionally biased region" description="Basic and acidic residues" evidence="1">
    <location>
        <begin position="51"/>
        <end position="68"/>
    </location>
</feature>
<gene>
    <name evidence="2" type="ORF">PR048_024887</name>
</gene>
<evidence type="ECO:0000256" key="1">
    <source>
        <dbReference type="SAM" id="MobiDB-lite"/>
    </source>
</evidence>
<dbReference type="EMBL" id="JARBHB010000010">
    <property type="protein sequence ID" value="KAJ8874047.1"/>
    <property type="molecule type" value="Genomic_DNA"/>
</dbReference>
<accession>A0ABQ9GPT3</accession>
<organism evidence="2 3">
    <name type="scientific">Dryococelus australis</name>
    <dbReference type="NCBI Taxonomy" id="614101"/>
    <lineage>
        <taxon>Eukaryota</taxon>
        <taxon>Metazoa</taxon>
        <taxon>Ecdysozoa</taxon>
        <taxon>Arthropoda</taxon>
        <taxon>Hexapoda</taxon>
        <taxon>Insecta</taxon>
        <taxon>Pterygota</taxon>
        <taxon>Neoptera</taxon>
        <taxon>Polyneoptera</taxon>
        <taxon>Phasmatodea</taxon>
        <taxon>Verophasmatodea</taxon>
        <taxon>Anareolatae</taxon>
        <taxon>Phasmatidae</taxon>
        <taxon>Eurycanthinae</taxon>
        <taxon>Dryococelus</taxon>
    </lineage>
</organism>
<reference evidence="2 3" key="1">
    <citation type="submission" date="2023-02" db="EMBL/GenBank/DDBJ databases">
        <title>LHISI_Scaffold_Assembly.</title>
        <authorList>
            <person name="Stuart O.P."/>
            <person name="Cleave R."/>
            <person name="Magrath M.J.L."/>
            <person name="Mikheyev A.S."/>
        </authorList>
    </citation>
    <scope>NUCLEOTIDE SEQUENCE [LARGE SCALE GENOMIC DNA]</scope>
    <source>
        <strain evidence="2">Daus_M_001</strain>
        <tissue evidence="2">Leg muscle</tissue>
    </source>
</reference>
<evidence type="ECO:0000313" key="3">
    <source>
        <dbReference type="Proteomes" id="UP001159363"/>
    </source>
</evidence>
<proteinExistence type="predicted"/>
<name>A0ABQ9GPT3_9NEOP</name>
<evidence type="ECO:0000313" key="2">
    <source>
        <dbReference type="EMBL" id="KAJ8874047.1"/>
    </source>
</evidence>
<feature type="region of interest" description="Disordered" evidence="1">
    <location>
        <begin position="47"/>
        <end position="91"/>
    </location>
</feature>
<dbReference type="Proteomes" id="UP001159363">
    <property type="component" value="Chromosome 9"/>
</dbReference>
<keyword evidence="3" id="KW-1185">Reference proteome</keyword>
<sequence length="415" mass="46415">MLRGGGGRDRLAQVEIDLARFAARPTCPGRCAIKQLGLSLEASMMMGRKGVSTEERRNESTGETEDPRQKKKKTRPVSSPGTIPTCENPEVARPGIEPGSLWWKASSLTAQPPQLLKPHYFHLDTSTVTLISIRISGTIILLSSSSPILANGLSGVFANAVVSPFCGIHGYKPPQTERLARCPGPRRPQLRNILMYWPSVTWPSFSPVFGRKNVYHRLFTIKSLDFRKWEPCRTMPLIGGFSRRSPVSPALSFRRRSIFTLIPLIGSKDLAVKSRPNLFTHPRHTRDVFSKLERAPPTEAIRARLPAGSLSEIRMWKSCRNDAVGWWVFSGVSRIPALTSRRCSIFISRHPNWLSRPETSDIKHVPRASRNQSDSRQPTLDEPLRHFVMYFVTDTNTAGIPSAMGTGDSPPQTRF</sequence>